<evidence type="ECO:0000256" key="1">
    <source>
        <dbReference type="ARBA" id="ARBA00004370"/>
    </source>
</evidence>
<feature type="transmembrane region" description="Helical" evidence="5">
    <location>
        <begin position="216"/>
        <end position="237"/>
    </location>
</feature>
<feature type="transmembrane region" description="Helical" evidence="5">
    <location>
        <begin position="249"/>
        <end position="268"/>
    </location>
</feature>
<evidence type="ECO:0000256" key="4">
    <source>
        <dbReference type="ARBA" id="ARBA00023136"/>
    </source>
</evidence>
<dbReference type="Gene3D" id="1.20.1070.10">
    <property type="entry name" value="Rhodopsin 7-helix transmembrane proteins"/>
    <property type="match status" value="1"/>
</dbReference>
<protein>
    <recommendedName>
        <fullName evidence="6">G-protein coupled receptors family 1 profile domain-containing protein</fullName>
    </recommendedName>
</protein>
<evidence type="ECO:0000313" key="8">
    <source>
        <dbReference type="Proteomes" id="UP000230233"/>
    </source>
</evidence>
<evidence type="ECO:0000256" key="5">
    <source>
        <dbReference type="SAM" id="Phobius"/>
    </source>
</evidence>
<feature type="transmembrane region" description="Helical" evidence="5">
    <location>
        <begin position="155"/>
        <end position="174"/>
    </location>
</feature>
<accession>A0A2G5TJ51</accession>
<evidence type="ECO:0000313" key="7">
    <source>
        <dbReference type="EMBL" id="PIC27325.1"/>
    </source>
</evidence>
<evidence type="ECO:0000256" key="2">
    <source>
        <dbReference type="ARBA" id="ARBA00022692"/>
    </source>
</evidence>
<feature type="transmembrane region" description="Helical" evidence="5">
    <location>
        <begin position="111"/>
        <end position="134"/>
    </location>
</feature>
<feature type="domain" description="G-protein coupled receptors family 1 profile" evidence="6">
    <location>
        <begin position="52"/>
        <end position="264"/>
    </location>
</feature>
<feature type="transmembrane region" description="Helical" evidence="5">
    <location>
        <begin position="32"/>
        <end position="63"/>
    </location>
</feature>
<name>A0A2G5TJ51_9PELO</name>
<dbReference type="AlphaFoldDB" id="A0A2G5TJ51"/>
<evidence type="ECO:0000256" key="3">
    <source>
        <dbReference type="ARBA" id="ARBA00022989"/>
    </source>
</evidence>
<dbReference type="Proteomes" id="UP000230233">
    <property type="component" value="Chromosome V"/>
</dbReference>
<organism evidence="7 8">
    <name type="scientific">Caenorhabditis nigoni</name>
    <dbReference type="NCBI Taxonomy" id="1611254"/>
    <lineage>
        <taxon>Eukaryota</taxon>
        <taxon>Metazoa</taxon>
        <taxon>Ecdysozoa</taxon>
        <taxon>Nematoda</taxon>
        <taxon>Chromadorea</taxon>
        <taxon>Rhabditida</taxon>
        <taxon>Rhabditina</taxon>
        <taxon>Rhabditomorpha</taxon>
        <taxon>Rhabditoidea</taxon>
        <taxon>Rhabditidae</taxon>
        <taxon>Peloderinae</taxon>
        <taxon>Caenorhabditis</taxon>
    </lineage>
</organism>
<keyword evidence="3 5" id="KW-1133">Transmembrane helix</keyword>
<feature type="transmembrane region" description="Helical" evidence="5">
    <location>
        <begin position="288"/>
        <end position="306"/>
    </location>
</feature>
<comment type="caution">
    <text evidence="7">The sequence shown here is derived from an EMBL/GenBank/DDBJ whole genome shotgun (WGS) entry which is preliminary data.</text>
</comment>
<dbReference type="CDD" id="cd00637">
    <property type="entry name" value="7tm_classA_rhodopsin-like"/>
    <property type="match status" value="1"/>
</dbReference>
<dbReference type="PROSITE" id="PS50262">
    <property type="entry name" value="G_PROTEIN_RECEP_F1_2"/>
    <property type="match status" value="1"/>
</dbReference>
<dbReference type="GO" id="GO:0016020">
    <property type="term" value="C:membrane"/>
    <property type="evidence" value="ECO:0007669"/>
    <property type="project" value="UniProtKB-SubCell"/>
</dbReference>
<proteinExistence type="predicted"/>
<gene>
    <name evidence="7" type="primary">Cnig_chr_V.g19619</name>
    <name evidence="7" type="ORF">B9Z55_019619</name>
</gene>
<reference evidence="8" key="1">
    <citation type="submission" date="2017-10" db="EMBL/GenBank/DDBJ databases">
        <title>Rapid genome shrinkage in a self-fertile nematode reveals novel sperm competition proteins.</title>
        <authorList>
            <person name="Yin D."/>
            <person name="Schwarz E.M."/>
            <person name="Thomas C.G."/>
            <person name="Felde R.L."/>
            <person name="Korf I.F."/>
            <person name="Cutter A.D."/>
            <person name="Schartner C.M."/>
            <person name="Ralston E.J."/>
            <person name="Meyer B.J."/>
            <person name="Haag E.S."/>
        </authorList>
    </citation>
    <scope>NUCLEOTIDE SEQUENCE [LARGE SCALE GENOMIC DNA]</scope>
    <source>
        <strain evidence="8">JU1422</strain>
    </source>
</reference>
<evidence type="ECO:0000259" key="6">
    <source>
        <dbReference type="PROSITE" id="PS50262"/>
    </source>
</evidence>
<keyword evidence="2 5" id="KW-0812">Transmembrane</keyword>
<dbReference type="Pfam" id="PF04789">
    <property type="entry name" value="DUF621"/>
    <property type="match status" value="1"/>
</dbReference>
<keyword evidence="8" id="KW-1185">Reference proteome</keyword>
<keyword evidence="4 5" id="KW-0472">Membrane</keyword>
<dbReference type="InterPro" id="IPR006874">
    <property type="entry name" value="DUF621"/>
</dbReference>
<dbReference type="EMBL" id="PDUG01000005">
    <property type="protein sequence ID" value="PIC27325.1"/>
    <property type="molecule type" value="Genomic_DNA"/>
</dbReference>
<comment type="subcellular location">
    <subcellularLocation>
        <location evidence="1">Membrane</location>
    </subcellularLocation>
</comment>
<dbReference type="PANTHER" id="PTHR31406">
    <property type="entry name" value="PROTEIN CBG06702-RELATED"/>
    <property type="match status" value="1"/>
</dbReference>
<sequence length="340" mass="38912">MNSVHSDFVPSTPGTPFAEVDDTIPDSQKNGIYYFVIIFFILSAVAAIILTGAFLVVSVFLWGYLKPMKFFWFLVQMTFSAFIVSSINFVFNVPATLFSITTESFVHSDLYLVMLYLIDFFLRSILFSNLAIAIQRFFVFFHSDRIDAIFNSPFIYIWLILIWLLPFLILVPLFQNGCSYKYDSEDQKFGMYCYRILGTKRVEIETPSAIIMLEDIIQIVIPILILILYVVLVIRLLKMKKSSRNKNEVIILKQAFFIFVMFQIYNIVTLYAKTISVNAATAIYLNRAIHTSEIFAGLVTPCFVFFTSREIRKLITTKVAAGSQGSSNLRAGRINVVQIS</sequence>
<dbReference type="InterPro" id="IPR017452">
    <property type="entry name" value="GPCR_Rhodpsn_7TM"/>
</dbReference>
<dbReference type="SUPFAM" id="SSF81321">
    <property type="entry name" value="Family A G protein-coupled receptor-like"/>
    <property type="match status" value="1"/>
</dbReference>
<feature type="transmembrane region" description="Helical" evidence="5">
    <location>
        <begin position="70"/>
        <end position="91"/>
    </location>
</feature>
<dbReference type="OrthoDB" id="5848170at2759"/>
<dbReference type="PANTHER" id="PTHR31406:SF6">
    <property type="entry name" value="G-PROTEIN COUPLED RECEPTORS FAMILY 1 PROFILE DOMAIN-CONTAINING PROTEIN"/>
    <property type="match status" value="1"/>
</dbReference>